<evidence type="ECO:0000313" key="2">
    <source>
        <dbReference type="Proteomes" id="UP001232148"/>
    </source>
</evidence>
<gene>
    <name evidence="1" type="ORF">LX32DRAFT_292034</name>
</gene>
<accession>A0AAD9H1P7</accession>
<reference evidence="1" key="1">
    <citation type="submission" date="2021-06" db="EMBL/GenBank/DDBJ databases">
        <title>Comparative genomics, transcriptomics and evolutionary studies reveal genomic signatures of adaptation to plant cell wall in hemibiotrophic fungi.</title>
        <authorList>
            <consortium name="DOE Joint Genome Institute"/>
            <person name="Baroncelli R."/>
            <person name="Diaz J.F."/>
            <person name="Benocci T."/>
            <person name="Peng M."/>
            <person name="Battaglia E."/>
            <person name="Haridas S."/>
            <person name="Andreopoulos W."/>
            <person name="Labutti K."/>
            <person name="Pangilinan J."/>
            <person name="Floch G.L."/>
            <person name="Makela M.R."/>
            <person name="Henrissat B."/>
            <person name="Grigoriev I.V."/>
            <person name="Crouch J.A."/>
            <person name="De Vries R.P."/>
            <person name="Sukno S.A."/>
            <person name="Thon M.R."/>
        </authorList>
    </citation>
    <scope>NUCLEOTIDE SEQUENCE</scope>
    <source>
        <strain evidence="1">MAFF235873</strain>
    </source>
</reference>
<sequence>MAAIPVQAQTFDENCGWPRRLLHLPTMTSLPWTPGNRYGEGSEPRYIAISYTWGRWRLQPSELSEVKALPVRGIDWDMPRVNPEHFTVQEFEHVLKSAAKHCYEYESK</sequence>
<organism evidence="1 2">
    <name type="scientific">Colletotrichum zoysiae</name>
    <dbReference type="NCBI Taxonomy" id="1216348"/>
    <lineage>
        <taxon>Eukaryota</taxon>
        <taxon>Fungi</taxon>
        <taxon>Dikarya</taxon>
        <taxon>Ascomycota</taxon>
        <taxon>Pezizomycotina</taxon>
        <taxon>Sordariomycetes</taxon>
        <taxon>Hypocreomycetidae</taxon>
        <taxon>Glomerellales</taxon>
        <taxon>Glomerellaceae</taxon>
        <taxon>Colletotrichum</taxon>
        <taxon>Colletotrichum graminicola species complex</taxon>
    </lineage>
</organism>
<evidence type="ECO:0000313" key="1">
    <source>
        <dbReference type="EMBL" id="KAK2020763.1"/>
    </source>
</evidence>
<dbReference type="AlphaFoldDB" id="A0AAD9H1P7"/>
<comment type="caution">
    <text evidence="1">The sequence shown here is derived from an EMBL/GenBank/DDBJ whole genome shotgun (WGS) entry which is preliminary data.</text>
</comment>
<protein>
    <submittedName>
        <fullName evidence="1">Uncharacterized protein</fullName>
    </submittedName>
</protein>
<dbReference type="EMBL" id="MU843175">
    <property type="protein sequence ID" value="KAK2020763.1"/>
    <property type="molecule type" value="Genomic_DNA"/>
</dbReference>
<name>A0AAD9H1P7_9PEZI</name>
<dbReference type="Proteomes" id="UP001232148">
    <property type="component" value="Unassembled WGS sequence"/>
</dbReference>
<keyword evidence="2" id="KW-1185">Reference proteome</keyword>
<proteinExistence type="predicted"/>